<dbReference type="InterPro" id="IPR051281">
    <property type="entry name" value="Dual-spec_lipid-protein_phosph"/>
</dbReference>
<keyword evidence="3" id="KW-1185">Reference proteome</keyword>
<comment type="caution">
    <text evidence="2">The sequence shown here is derived from an EMBL/GenBank/DDBJ whole genome shotgun (WGS) entry which is preliminary data.</text>
</comment>
<feature type="region of interest" description="Disordered" evidence="1">
    <location>
        <begin position="1"/>
        <end position="54"/>
    </location>
</feature>
<reference evidence="2 3" key="1">
    <citation type="journal article" date="2018" name="Front. Plant Sci.">
        <title>Red Clover (Trifolium pratense) and Zigzag Clover (T. medium) - A Picture of Genomic Similarities and Differences.</title>
        <authorList>
            <person name="Dluhosova J."/>
            <person name="Istvanek J."/>
            <person name="Nedelnik J."/>
            <person name="Repkova J."/>
        </authorList>
    </citation>
    <scope>NUCLEOTIDE SEQUENCE [LARGE SCALE GENOMIC DNA]</scope>
    <source>
        <strain evidence="3">cv. 10/8</strain>
        <tissue evidence="2">Leaf</tissue>
    </source>
</reference>
<dbReference type="PANTHER" id="PTHR12305">
    <property type="entry name" value="PHOSPHATASE WITH HOMOLOGY TO TENSIN"/>
    <property type="match status" value="1"/>
</dbReference>
<dbReference type="GO" id="GO:0016314">
    <property type="term" value="F:phosphatidylinositol-3,4,5-trisphosphate 3-phosphatase activity"/>
    <property type="evidence" value="ECO:0007669"/>
    <property type="project" value="TreeGrafter"/>
</dbReference>
<dbReference type="AlphaFoldDB" id="A0A392M4S9"/>
<dbReference type="EMBL" id="LXQA010003535">
    <property type="protein sequence ID" value="MCH82336.1"/>
    <property type="molecule type" value="Genomic_DNA"/>
</dbReference>
<dbReference type="SUPFAM" id="SSF52799">
    <property type="entry name" value="(Phosphotyrosine protein) phosphatases II"/>
    <property type="match status" value="1"/>
</dbReference>
<evidence type="ECO:0000313" key="3">
    <source>
        <dbReference type="Proteomes" id="UP000265520"/>
    </source>
</evidence>
<dbReference type="Proteomes" id="UP000265520">
    <property type="component" value="Unassembled WGS sequence"/>
</dbReference>
<dbReference type="GO" id="GO:0005829">
    <property type="term" value="C:cytosol"/>
    <property type="evidence" value="ECO:0007669"/>
    <property type="project" value="TreeGrafter"/>
</dbReference>
<dbReference type="PANTHER" id="PTHR12305:SF96">
    <property type="entry name" value="PHOSPHATIDYLINOSITOL 3,4,5-TRISPHOSPHATE 3-PHOSPHATASE AND PROTEIN-TYROSINE-PHOSPHATASE PTEN2A"/>
    <property type="match status" value="1"/>
</dbReference>
<protein>
    <submittedName>
        <fullName evidence="2">Phosphatidylinositol 345-trisphosphate 3-phosphatase and dual-specificity protein phosphatase PTEN-like</fullName>
    </submittedName>
</protein>
<proteinExistence type="predicted"/>
<feature type="non-terminal residue" evidence="2">
    <location>
        <position position="264"/>
    </location>
</feature>
<dbReference type="InterPro" id="IPR029021">
    <property type="entry name" value="Prot-tyrosine_phosphatase-like"/>
</dbReference>
<name>A0A392M4S9_9FABA</name>
<gene>
    <name evidence="2" type="ORF">A2U01_0003139</name>
</gene>
<sequence length="264" mass="28818">MDTAPGDASNPPPLKIPSTAPPAKEDDGQDSAAVVSGQDNTAREAPSRLSPTGISSWAKNLKLSQSFSGNQDDSSSENVGKSTFARFTSNLGLRLSPKSPVVDDSSNEPAAQSNLFGSITKGLVDSSKNAVKAVQVKARHVVSQNKRRYQEGGFDLDMTYITENIIAMGFPAGDMSSGFFGYVEGFYRNHMEEVIKFFETHHKQTCLLLYMLQFLPPSLPFWMSTGRGREVLPHSPFQPSKILPIPVAIPRFGENFHPSPWIPT</sequence>
<accession>A0A392M4S9</accession>
<dbReference type="Gene3D" id="3.90.190.10">
    <property type="entry name" value="Protein tyrosine phosphatase superfamily"/>
    <property type="match status" value="1"/>
</dbReference>
<organism evidence="2 3">
    <name type="scientific">Trifolium medium</name>
    <dbReference type="NCBI Taxonomy" id="97028"/>
    <lineage>
        <taxon>Eukaryota</taxon>
        <taxon>Viridiplantae</taxon>
        <taxon>Streptophyta</taxon>
        <taxon>Embryophyta</taxon>
        <taxon>Tracheophyta</taxon>
        <taxon>Spermatophyta</taxon>
        <taxon>Magnoliopsida</taxon>
        <taxon>eudicotyledons</taxon>
        <taxon>Gunneridae</taxon>
        <taxon>Pentapetalae</taxon>
        <taxon>rosids</taxon>
        <taxon>fabids</taxon>
        <taxon>Fabales</taxon>
        <taxon>Fabaceae</taxon>
        <taxon>Papilionoideae</taxon>
        <taxon>50 kb inversion clade</taxon>
        <taxon>NPAAA clade</taxon>
        <taxon>Hologalegina</taxon>
        <taxon>IRL clade</taxon>
        <taxon>Trifolieae</taxon>
        <taxon>Trifolium</taxon>
    </lineage>
</organism>
<evidence type="ECO:0000256" key="1">
    <source>
        <dbReference type="SAM" id="MobiDB-lite"/>
    </source>
</evidence>
<evidence type="ECO:0000313" key="2">
    <source>
        <dbReference type="EMBL" id="MCH82336.1"/>
    </source>
</evidence>